<evidence type="ECO:0000313" key="5">
    <source>
        <dbReference type="Proteomes" id="UP000694251"/>
    </source>
</evidence>
<dbReference type="EMBL" id="JAEFBJ010000002">
    <property type="protein sequence ID" value="KAG7640639.1"/>
    <property type="molecule type" value="Genomic_DNA"/>
</dbReference>
<dbReference type="PROSITE" id="PS50158">
    <property type="entry name" value="ZF_CCHC"/>
    <property type="match status" value="1"/>
</dbReference>
<dbReference type="OrthoDB" id="10392527at2759"/>
<feature type="region of interest" description="Disordered" evidence="2">
    <location>
        <begin position="1"/>
        <end position="137"/>
    </location>
</feature>
<dbReference type="Proteomes" id="UP000694251">
    <property type="component" value="Chromosome 2"/>
</dbReference>
<feature type="compositionally biased region" description="Basic and acidic residues" evidence="2">
    <location>
        <begin position="22"/>
        <end position="31"/>
    </location>
</feature>
<feature type="compositionally biased region" description="Basic residues" evidence="2">
    <location>
        <begin position="1"/>
        <end position="13"/>
    </location>
</feature>
<dbReference type="InterPro" id="IPR001878">
    <property type="entry name" value="Znf_CCHC"/>
</dbReference>
<accession>A0A8T2FXY2</accession>
<feature type="compositionally biased region" description="Basic and acidic residues" evidence="2">
    <location>
        <begin position="93"/>
        <end position="103"/>
    </location>
</feature>
<organism evidence="4 5">
    <name type="scientific">Arabidopsis suecica</name>
    <name type="common">Swedish thale-cress</name>
    <name type="synonym">Cardaminopsis suecica</name>
    <dbReference type="NCBI Taxonomy" id="45249"/>
    <lineage>
        <taxon>Eukaryota</taxon>
        <taxon>Viridiplantae</taxon>
        <taxon>Streptophyta</taxon>
        <taxon>Embryophyta</taxon>
        <taxon>Tracheophyta</taxon>
        <taxon>Spermatophyta</taxon>
        <taxon>Magnoliopsida</taxon>
        <taxon>eudicotyledons</taxon>
        <taxon>Gunneridae</taxon>
        <taxon>Pentapetalae</taxon>
        <taxon>rosids</taxon>
        <taxon>malvids</taxon>
        <taxon>Brassicales</taxon>
        <taxon>Brassicaceae</taxon>
        <taxon>Camelineae</taxon>
        <taxon>Arabidopsis</taxon>
    </lineage>
</organism>
<keyword evidence="1" id="KW-0862">Zinc</keyword>
<keyword evidence="5" id="KW-1185">Reference proteome</keyword>
<proteinExistence type="predicted"/>
<evidence type="ECO:0000313" key="4">
    <source>
        <dbReference type="EMBL" id="KAG7640639.1"/>
    </source>
</evidence>
<dbReference type="AlphaFoldDB" id="A0A8T2FXY2"/>
<name>A0A8T2FXY2_ARASU</name>
<gene>
    <name evidence="4" type="ORF">ISN44_As02g005190</name>
</gene>
<protein>
    <submittedName>
        <fullName evidence="4">Zinc finger CCHC-type</fullName>
    </submittedName>
</protein>
<comment type="caution">
    <text evidence="4">The sequence shown here is derived from an EMBL/GenBank/DDBJ whole genome shotgun (WGS) entry which is preliminary data.</text>
</comment>
<evidence type="ECO:0000256" key="1">
    <source>
        <dbReference type="PROSITE-ProRule" id="PRU00047"/>
    </source>
</evidence>
<sequence>MESGKKKRGRRLKQKDDEVEYEGTREPEVVEPKTSPQVQADPQLELNEEEVEGEVTPNAEKGLIAEEPEGEIQFIEDHDNVERKSKKQRGQTRMKDIAKDPNTRAHVQFNSLGEPYGKGMPLKRSRGRESVEEEGRSLDLPSRRYDLRERVGGIAAMPERIIREDVQIRDGMMIDSDCEDDFVITGVRTVEQKLASEGHEIVMVHDYVSVSSKSSASPSFALSLYSPISYESDPKEDQDPPISPYVPEAVDPPISPYIPEAVDPPISPYVPEAVDHSPDSPFALLWEGTSPILCFKADMRADAIPTFDGGFTSGIKILFCFICGEDGHYPQDCQFYTQYIPWPLLVSTVESMSIMRLPVC</sequence>
<evidence type="ECO:0000256" key="2">
    <source>
        <dbReference type="SAM" id="MobiDB-lite"/>
    </source>
</evidence>
<keyword evidence="1" id="KW-0863">Zinc-finger</keyword>
<dbReference type="GO" id="GO:0008270">
    <property type="term" value="F:zinc ion binding"/>
    <property type="evidence" value="ECO:0007669"/>
    <property type="project" value="UniProtKB-KW"/>
</dbReference>
<feature type="compositionally biased region" description="Basic and acidic residues" evidence="2">
    <location>
        <begin position="127"/>
        <end position="137"/>
    </location>
</feature>
<keyword evidence="1" id="KW-0479">Metal-binding</keyword>
<feature type="domain" description="CCHC-type" evidence="3">
    <location>
        <begin position="320"/>
        <end position="333"/>
    </location>
</feature>
<reference evidence="4 5" key="1">
    <citation type="submission" date="2020-12" db="EMBL/GenBank/DDBJ databases">
        <title>Concerted genomic and epigenomic changes stabilize Arabidopsis allopolyploids.</title>
        <authorList>
            <person name="Chen Z."/>
        </authorList>
    </citation>
    <scope>NUCLEOTIDE SEQUENCE [LARGE SCALE GENOMIC DNA]</scope>
    <source>
        <strain evidence="4">As9502</strain>
        <tissue evidence="4">Leaf</tissue>
    </source>
</reference>
<dbReference type="GO" id="GO:0003676">
    <property type="term" value="F:nucleic acid binding"/>
    <property type="evidence" value="ECO:0007669"/>
    <property type="project" value="InterPro"/>
</dbReference>
<evidence type="ECO:0000259" key="3">
    <source>
        <dbReference type="PROSITE" id="PS50158"/>
    </source>
</evidence>